<organism evidence="1 2">
    <name type="scientific">Alkalibacterium olivapovliticus</name>
    <dbReference type="NCBI Taxonomy" id="99907"/>
    <lineage>
        <taxon>Bacteria</taxon>
        <taxon>Bacillati</taxon>
        <taxon>Bacillota</taxon>
        <taxon>Bacilli</taxon>
        <taxon>Lactobacillales</taxon>
        <taxon>Carnobacteriaceae</taxon>
        <taxon>Alkalibacterium</taxon>
    </lineage>
</organism>
<dbReference type="EMBL" id="PVTO01000009">
    <property type="protein sequence ID" value="PRY82678.1"/>
    <property type="molecule type" value="Genomic_DNA"/>
</dbReference>
<keyword evidence="2" id="KW-1185">Reference proteome</keyword>
<evidence type="ECO:0008006" key="3">
    <source>
        <dbReference type="Google" id="ProtNLM"/>
    </source>
</evidence>
<sequence>MNRLERTIYDLVKKNTKIKNAFRDSYQFILAVIPQKRIVSNYNIIEREGYFFGFHDKIPWSHDNKMLLSHKFNIPNREPTKGEQLEIGYFHGKDFKEFKSLGKTESWNWQQGSMLQWMNNENRIIFNDWDGENNIARIIDLEGKEVLNLDRSISAVDNNGVVATSYSFERLNIGMYGYGYANENDQYKLDKAPKKSGMSIIELKTGNRKEIFSVYDISEYDPNETMIDAYHFFTHCLFSPTGNRFLFLHRWYQEGKQLHSRMISCDINGDNIHVFPTGDMVSHITWKSNNEVFAYCNTEKHGDGYHIFKDKSDEYTKVGSGNFTSDGHPQYCYESGLIVTDSYPNRFRIQELNIFHIEKNHKKIIAKLWSPRGFKDTVRCDLHPRWDRSGKMLCFDSAHTGKRSLCTVKL</sequence>
<dbReference type="AlphaFoldDB" id="A0A2T0W7K1"/>
<dbReference type="RefSeq" id="WP_106192703.1">
    <property type="nucleotide sequence ID" value="NZ_PVTO01000009.1"/>
</dbReference>
<gene>
    <name evidence="1" type="ORF">CLV38_1097</name>
</gene>
<proteinExistence type="predicted"/>
<reference evidence="1 2" key="1">
    <citation type="submission" date="2018-03" db="EMBL/GenBank/DDBJ databases">
        <title>Genomic Encyclopedia of Archaeal and Bacterial Type Strains, Phase II (KMG-II): from individual species to whole genera.</title>
        <authorList>
            <person name="Goeker M."/>
        </authorList>
    </citation>
    <scope>NUCLEOTIDE SEQUENCE [LARGE SCALE GENOMIC DNA]</scope>
    <source>
        <strain evidence="1 2">DSM 13175</strain>
    </source>
</reference>
<dbReference type="SUPFAM" id="SSF82171">
    <property type="entry name" value="DPP6 N-terminal domain-like"/>
    <property type="match status" value="1"/>
</dbReference>
<dbReference type="Proteomes" id="UP000238205">
    <property type="component" value="Unassembled WGS sequence"/>
</dbReference>
<dbReference type="Gene3D" id="2.130.10.10">
    <property type="entry name" value="YVTN repeat-like/Quinoprotein amine dehydrogenase"/>
    <property type="match status" value="1"/>
</dbReference>
<protein>
    <recommendedName>
        <fullName evidence="3">Oligogalacturonide lyase</fullName>
    </recommendedName>
</protein>
<comment type="caution">
    <text evidence="1">The sequence shown here is derived from an EMBL/GenBank/DDBJ whole genome shotgun (WGS) entry which is preliminary data.</text>
</comment>
<accession>A0A2T0W7K1</accession>
<dbReference type="OrthoDB" id="5174394at2"/>
<name>A0A2T0W7K1_9LACT</name>
<dbReference type="InterPro" id="IPR015943">
    <property type="entry name" value="WD40/YVTN_repeat-like_dom_sf"/>
</dbReference>
<evidence type="ECO:0000313" key="2">
    <source>
        <dbReference type="Proteomes" id="UP000238205"/>
    </source>
</evidence>
<evidence type="ECO:0000313" key="1">
    <source>
        <dbReference type="EMBL" id="PRY82678.1"/>
    </source>
</evidence>